<accession>A0A6H1ZMP4</accession>
<dbReference type="EMBL" id="MT145037">
    <property type="protein sequence ID" value="QJI02856.1"/>
    <property type="molecule type" value="Genomic_DNA"/>
</dbReference>
<name>A0A6H1ZMP4_9ZZZZ</name>
<protein>
    <submittedName>
        <fullName evidence="1">Uncharacterized protein</fullName>
    </submittedName>
</protein>
<organism evidence="1">
    <name type="scientific">viral metagenome</name>
    <dbReference type="NCBI Taxonomy" id="1070528"/>
    <lineage>
        <taxon>unclassified sequences</taxon>
        <taxon>metagenomes</taxon>
        <taxon>organismal metagenomes</taxon>
    </lineage>
</organism>
<reference evidence="1" key="1">
    <citation type="submission" date="2020-03" db="EMBL/GenBank/DDBJ databases">
        <title>The deep terrestrial virosphere.</title>
        <authorList>
            <person name="Holmfeldt K."/>
            <person name="Nilsson E."/>
            <person name="Simone D."/>
            <person name="Lopez-Fernandez M."/>
            <person name="Wu X."/>
            <person name="de Brujin I."/>
            <person name="Lundin D."/>
            <person name="Andersson A."/>
            <person name="Bertilsson S."/>
            <person name="Dopson M."/>
        </authorList>
    </citation>
    <scope>NUCLEOTIDE SEQUENCE</scope>
    <source>
        <strain evidence="1">TM448A01254</strain>
        <strain evidence="2">TM448B03739</strain>
    </source>
</reference>
<dbReference type="AlphaFoldDB" id="A0A6H1ZMP4"/>
<evidence type="ECO:0000313" key="2">
    <source>
        <dbReference type="EMBL" id="QJI02856.1"/>
    </source>
</evidence>
<sequence length="125" mass="13597">MPYDRIIQYNIESGNLLANSVGSLSYYTEHAIRGRLYKIAALTNASGTTTLTESGTNETLFAGLISSGTKHSIFYPRIPVCTTAGVAVTSASGNLWELPATNNYLQLQHTAGSNLGFQNIKIYYR</sequence>
<dbReference type="EMBL" id="MT144123">
    <property type="protein sequence ID" value="QJA49196.1"/>
    <property type="molecule type" value="Genomic_DNA"/>
</dbReference>
<gene>
    <name evidence="1" type="ORF">TM448A01254_0014</name>
    <name evidence="2" type="ORF">TM448B03739_0003</name>
</gene>
<proteinExistence type="predicted"/>
<evidence type="ECO:0000313" key="1">
    <source>
        <dbReference type="EMBL" id="QJA49196.1"/>
    </source>
</evidence>